<protein>
    <submittedName>
        <fullName evidence="2">Uncharacterized protein</fullName>
    </submittedName>
</protein>
<dbReference type="AlphaFoldDB" id="A0AA38VEC3"/>
<feature type="region of interest" description="Disordered" evidence="1">
    <location>
        <begin position="807"/>
        <end position="890"/>
    </location>
</feature>
<feature type="compositionally biased region" description="Acidic residues" evidence="1">
    <location>
        <begin position="838"/>
        <end position="884"/>
    </location>
</feature>
<dbReference type="EMBL" id="JANBVN010000106">
    <property type="protein sequence ID" value="KAJ9143940.1"/>
    <property type="molecule type" value="Genomic_DNA"/>
</dbReference>
<proteinExistence type="predicted"/>
<comment type="caution">
    <text evidence="2">The sequence shown here is derived from an EMBL/GenBank/DDBJ whole genome shotgun (WGS) entry which is preliminary data.</text>
</comment>
<name>A0AA38VEC3_9PEZI</name>
<sequence length="890" mass="101399">MFEREKYGTVKAAEGIRGVGEVGRPRTGRRVVVRGPRAVKVGELEGEAGKRAVLVARPERVHTQFRSDDGGDDDENGDGDLVLRCLNESERAFWSGEGGGREFLFRLESAAYDAVCDRLSGPEERFVTERAQGGFLVPGEEELPPPPEGETSEVDERIRRRGVERGARRAALQGALRCFTNTEQGMATTEWNRVVPAVGQGVLEEVRRDLDRNYQWQPAKMDAREKLEMMPYTVVWRLHRKLLADLAEHVRKEVNKKNKETRGWVTVPEGVAYGGPFVWRMVDPAVQERQDQLKECEAVFEAMMQAPDTRGEGEEEALLESAKWYARKAVDGRYGISGNHRFPQELEPTARDQDNISPRAHLVPSITREELKWLTFLTSNSINQEMLETTNLDQPKLYSIFAARLEKAMDDRSDGALFLEEDKWRTIEELLPVINRGSDESGKRVKFSPFQARYFLERTKGQGLCRYKHDNLVYGRVARSIRDIEPLYRVKAIAPATGDRFSPPKYPKDIASFRQLPPLSPADRYANRKYFLNLSLRLGITIFRLRMEIPRWNKAAPLSRKLLRDALHTFNRAHRAVKEEYASEWAHSTPDPGLSLSKLVRDLEPAVWDAHVRSANLRIPSGYLDPEAEEQAMEAAALGVIRHRIIQENHRNLSMLGRGRDVACKRPDGSTSSARVRDHNWDWASVEVRGKARRFFSLDRWPLELQSEEAKGRIRRDEDVDPKMVFDAAAEDPIPGECFRPKFRRYGEDERLRHRPGPAVYPIGDTPLQKRVVRNMLQDRVAKATGVNPAEKRQTWRQTLARILRSRRSPTPDDFDIETSLPEVDPAMVPESWTPPSDSEEEATEDEENIMESVEDGEPCNDGDSSEDGESLEDGESAEEEQPVEDQKSD</sequence>
<organism evidence="2 3">
    <name type="scientific">Coniochaeta hoffmannii</name>
    <dbReference type="NCBI Taxonomy" id="91930"/>
    <lineage>
        <taxon>Eukaryota</taxon>
        <taxon>Fungi</taxon>
        <taxon>Dikarya</taxon>
        <taxon>Ascomycota</taxon>
        <taxon>Pezizomycotina</taxon>
        <taxon>Sordariomycetes</taxon>
        <taxon>Sordariomycetidae</taxon>
        <taxon>Coniochaetales</taxon>
        <taxon>Coniochaetaceae</taxon>
        <taxon>Coniochaeta</taxon>
    </lineage>
</organism>
<gene>
    <name evidence="2" type="ORF">NKR19_g6677</name>
</gene>
<evidence type="ECO:0000313" key="2">
    <source>
        <dbReference type="EMBL" id="KAJ9143940.1"/>
    </source>
</evidence>
<evidence type="ECO:0000313" key="3">
    <source>
        <dbReference type="Proteomes" id="UP001174691"/>
    </source>
</evidence>
<feature type="region of interest" description="Disordered" evidence="1">
    <location>
        <begin position="136"/>
        <end position="155"/>
    </location>
</feature>
<accession>A0AA38VEC3</accession>
<reference evidence="2" key="1">
    <citation type="submission" date="2022-07" db="EMBL/GenBank/DDBJ databases">
        <title>Fungi with potential for degradation of polypropylene.</title>
        <authorList>
            <person name="Gostincar C."/>
        </authorList>
    </citation>
    <scope>NUCLEOTIDE SEQUENCE</scope>
    <source>
        <strain evidence="2">EXF-13287</strain>
    </source>
</reference>
<evidence type="ECO:0000256" key="1">
    <source>
        <dbReference type="SAM" id="MobiDB-lite"/>
    </source>
</evidence>
<keyword evidence="3" id="KW-1185">Reference proteome</keyword>
<dbReference type="Proteomes" id="UP001174691">
    <property type="component" value="Unassembled WGS sequence"/>
</dbReference>